<evidence type="ECO:0000313" key="1">
    <source>
        <dbReference type="EMBL" id="CAG7722395.1"/>
    </source>
</evidence>
<reference evidence="1" key="1">
    <citation type="submission" date="2021-06" db="EMBL/GenBank/DDBJ databases">
        <authorList>
            <person name="Hodson N. C."/>
            <person name="Mongue J. A."/>
            <person name="Jaron S. K."/>
        </authorList>
    </citation>
    <scope>NUCLEOTIDE SEQUENCE</scope>
</reference>
<gene>
    <name evidence="1" type="ORF">AFUS01_LOCUS11534</name>
</gene>
<name>A0A8J2K8R7_9HEXA</name>
<sequence length="39" mass="4340">PKIALLESVKIVNRSKRSGLIEPPNTEPIEIIDLVPGRF</sequence>
<feature type="non-terminal residue" evidence="1">
    <location>
        <position position="1"/>
    </location>
</feature>
<proteinExistence type="predicted"/>
<keyword evidence="2" id="KW-1185">Reference proteome</keyword>
<dbReference type="AlphaFoldDB" id="A0A8J2K8R7"/>
<comment type="caution">
    <text evidence="1">The sequence shown here is derived from an EMBL/GenBank/DDBJ whole genome shotgun (WGS) entry which is preliminary data.</text>
</comment>
<accession>A0A8J2K8R7</accession>
<dbReference type="EMBL" id="CAJVCH010088895">
    <property type="protein sequence ID" value="CAG7722395.1"/>
    <property type="molecule type" value="Genomic_DNA"/>
</dbReference>
<evidence type="ECO:0000313" key="2">
    <source>
        <dbReference type="Proteomes" id="UP000708208"/>
    </source>
</evidence>
<organism evidence="1 2">
    <name type="scientific">Allacma fusca</name>
    <dbReference type="NCBI Taxonomy" id="39272"/>
    <lineage>
        <taxon>Eukaryota</taxon>
        <taxon>Metazoa</taxon>
        <taxon>Ecdysozoa</taxon>
        <taxon>Arthropoda</taxon>
        <taxon>Hexapoda</taxon>
        <taxon>Collembola</taxon>
        <taxon>Symphypleona</taxon>
        <taxon>Sminthuridae</taxon>
        <taxon>Allacma</taxon>
    </lineage>
</organism>
<feature type="non-terminal residue" evidence="1">
    <location>
        <position position="39"/>
    </location>
</feature>
<dbReference type="Proteomes" id="UP000708208">
    <property type="component" value="Unassembled WGS sequence"/>
</dbReference>
<protein>
    <submittedName>
        <fullName evidence="1">Uncharacterized protein</fullName>
    </submittedName>
</protein>